<dbReference type="EMBL" id="AP021861">
    <property type="protein sequence ID" value="BBO36219.1"/>
    <property type="molecule type" value="Genomic_DNA"/>
</dbReference>
<evidence type="ECO:0000313" key="3">
    <source>
        <dbReference type="Proteomes" id="UP000326837"/>
    </source>
</evidence>
<feature type="transmembrane region" description="Helical" evidence="1">
    <location>
        <begin position="417"/>
        <end position="434"/>
    </location>
</feature>
<feature type="transmembrane region" description="Helical" evidence="1">
    <location>
        <begin position="16"/>
        <end position="35"/>
    </location>
</feature>
<dbReference type="AlphaFoldDB" id="A0A5K7XR02"/>
<dbReference type="KEGG" id="lpav:PLANPX_5831"/>
<organism evidence="2 3">
    <name type="scientific">Lacipirellula parvula</name>
    <dbReference type="NCBI Taxonomy" id="2650471"/>
    <lineage>
        <taxon>Bacteria</taxon>
        <taxon>Pseudomonadati</taxon>
        <taxon>Planctomycetota</taxon>
        <taxon>Planctomycetia</taxon>
        <taxon>Pirellulales</taxon>
        <taxon>Lacipirellulaceae</taxon>
        <taxon>Lacipirellula</taxon>
    </lineage>
</organism>
<feature type="transmembrane region" description="Helical" evidence="1">
    <location>
        <begin position="392"/>
        <end position="411"/>
    </location>
</feature>
<dbReference type="RefSeq" id="WP_152101425.1">
    <property type="nucleotide sequence ID" value="NZ_AP021861.1"/>
</dbReference>
<feature type="transmembrane region" description="Helical" evidence="1">
    <location>
        <begin position="71"/>
        <end position="92"/>
    </location>
</feature>
<feature type="transmembrane region" description="Helical" evidence="1">
    <location>
        <begin position="42"/>
        <end position="59"/>
    </location>
</feature>
<keyword evidence="1" id="KW-0472">Membrane</keyword>
<sequence length="460" mass="51715">MSDILFHYERVSPTSWAYFSSFLMLALFFKFNRVFSIRNVDLFLLIALAPGLLLVQYSYDADGISENALEIQQLGFQWLFAVGILFLIRLLIDPAMTRRPLLDPNINASGLTFLASSILFFLMANVVTGRVAPNDMTHALPAAELKAKTQQAEGDDSSADTFDTEGPGYWLIYLLPRVSTQTVIVQSEDAPPETTAEKEQRQLRIGEITTRVVAISSHVLIVVGLVLIGLWHFDNLVAGIACATIYLMLPYTARWCGTPVHAVPAALLVWSIVMYRRPMVAGLLIGLASGTNYYPFFLLSLWCSFYWERGIKRFLGGFFIAIGVLIITMAFTAGSPDLFLAQLMQMFGIRWPRLAHLQGIWRFWDPAYRIPILIAFIALSISFAAWPGRKNLGVLISCTAALMVGVQFWHAHGGGMYVAWYLPLLLLTIYRPNLDDRIAATMVSESWWEQRRRARLAPSR</sequence>
<keyword evidence="3" id="KW-1185">Reference proteome</keyword>
<name>A0A5K7XR02_9BACT</name>
<protein>
    <recommendedName>
        <fullName evidence="4">Transmembrane protein</fullName>
    </recommendedName>
</protein>
<feature type="transmembrane region" description="Helical" evidence="1">
    <location>
        <begin position="367"/>
        <end position="385"/>
    </location>
</feature>
<feature type="transmembrane region" description="Helical" evidence="1">
    <location>
        <begin position="208"/>
        <end position="230"/>
    </location>
</feature>
<dbReference type="Proteomes" id="UP000326837">
    <property type="component" value="Chromosome"/>
</dbReference>
<feature type="transmembrane region" description="Helical" evidence="1">
    <location>
        <begin position="314"/>
        <end position="334"/>
    </location>
</feature>
<accession>A0A5K7XR02</accession>
<reference evidence="3" key="1">
    <citation type="submission" date="2019-10" db="EMBL/GenBank/DDBJ databases">
        <title>Lacipirellula parvula gen. nov., sp. nov., representing a lineage of planctomycetes widespread in freshwater anoxic habitats, and description of the family Lacipirellulaceae.</title>
        <authorList>
            <person name="Dedysh S.N."/>
            <person name="Kulichevskaya I.S."/>
            <person name="Beletsky A.V."/>
            <person name="Rakitin A.L."/>
            <person name="Mardanov A.V."/>
            <person name="Ivanova A.A."/>
            <person name="Saltykova V.X."/>
            <person name="Rijpstra W.I.C."/>
            <person name="Sinninghe Damste J.S."/>
            <person name="Ravin N.V."/>
        </authorList>
    </citation>
    <scope>NUCLEOTIDE SEQUENCE [LARGE SCALE GENOMIC DNA]</scope>
    <source>
        <strain evidence="3">PX69</strain>
    </source>
</reference>
<gene>
    <name evidence="2" type="ORF">PLANPX_5831</name>
</gene>
<evidence type="ECO:0000313" key="2">
    <source>
        <dbReference type="EMBL" id="BBO36219.1"/>
    </source>
</evidence>
<keyword evidence="1" id="KW-0812">Transmembrane</keyword>
<evidence type="ECO:0000256" key="1">
    <source>
        <dbReference type="SAM" id="Phobius"/>
    </source>
</evidence>
<proteinExistence type="predicted"/>
<evidence type="ECO:0008006" key="4">
    <source>
        <dbReference type="Google" id="ProtNLM"/>
    </source>
</evidence>
<feature type="transmembrane region" description="Helical" evidence="1">
    <location>
        <begin position="283"/>
        <end position="307"/>
    </location>
</feature>
<keyword evidence="1" id="KW-1133">Transmembrane helix</keyword>
<feature type="transmembrane region" description="Helical" evidence="1">
    <location>
        <begin position="260"/>
        <end position="277"/>
    </location>
</feature>